<dbReference type="OrthoDB" id="2991180at2"/>
<accession>A0A2V3W604</accession>
<dbReference type="PANTHER" id="PTHR40027:SF1">
    <property type="entry name" value="CELL DIVISION PROTEIN DIVIC"/>
    <property type="match status" value="1"/>
</dbReference>
<dbReference type="RefSeq" id="WP_110251872.1">
    <property type="nucleotide sequence ID" value="NZ_QJJR01000012.1"/>
</dbReference>
<evidence type="ECO:0000313" key="3">
    <source>
        <dbReference type="EMBL" id="PXW88461.1"/>
    </source>
</evidence>
<dbReference type="GO" id="GO:0051301">
    <property type="term" value="P:cell division"/>
    <property type="evidence" value="ECO:0007669"/>
    <property type="project" value="UniProtKB-KW"/>
</dbReference>
<keyword evidence="2" id="KW-0472">Membrane</keyword>
<keyword evidence="2" id="KW-1133">Transmembrane helix</keyword>
<keyword evidence="2" id="KW-0812">Transmembrane</keyword>
<dbReference type="Proteomes" id="UP000247922">
    <property type="component" value="Unassembled WGS sequence"/>
</dbReference>
<evidence type="ECO:0000313" key="4">
    <source>
        <dbReference type="Proteomes" id="UP000247922"/>
    </source>
</evidence>
<proteinExistence type="predicted"/>
<evidence type="ECO:0000256" key="1">
    <source>
        <dbReference type="SAM" id="Coils"/>
    </source>
</evidence>
<keyword evidence="4" id="KW-1185">Reference proteome</keyword>
<name>A0A2V3W604_9BACI</name>
<keyword evidence="3" id="KW-0132">Cell division</keyword>
<organism evidence="3 4">
    <name type="scientific">Streptohalobacillus salinus</name>
    <dbReference type="NCBI Taxonomy" id="621096"/>
    <lineage>
        <taxon>Bacteria</taxon>
        <taxon>Bacillati</taxon>
        <taxon>Bacillota</taxon>
        <taxon>Bacilli</taxon>
        <taxon>Bacillales</taxon>
        <taxon>Bacillaceae</taxon>
        <taxon>Streptohalobacillus</taxon>
    </lineage>
</organism>
<reference evidence="3 4" key="1">
    <citation type="submission" date="2018-05" db="EMBL/GenBank/DDBJ databases">
        <title>Genomic Encyclopedia of Type Strains, Phase IV (KMG-IV): sequencing the most valuable type-strain genomes for metagenomic binning, comparative biology and taxonomic classification.</title>
        <authorList>
            <person name="Goeker M."/>
        </authorList>
    </citation>
    <scope>NUCLEOTIDE SEQUENCE [LARGE SCALE GENOMIC DNA]</scope>
    <source>
        <strain evidence="3 4">DSM 22440</strain>
    </source>
</reference>
<sequence>MDTRTDKVKRINSRYMNKYDAHMERQQKRKRLLRGRLMVFMVISFITVVFFAMQYLEKRELYAQKQTEYEVLQEEMNTLETEETALKEEIQLLQDEDYVLRIAKTNYFFTKEGEIVFKLTEETPSY</sequence>
<dbReference type="InterPro" id="IPR007060">
    <property type="entry name" value="FtsL/DivIC"/>
</dbReference>
<protein>
    <submittedName>
        <fullName evidence="3">Cell division protein DivIC</fullName>
    </submittedName>
</protein>
<comment type="caution">
    <text evidence="3">The sequence shown here is derived from an EMBL/GenBank/DDBJ whole genome shotgun (WGS) entry which is preliminary data.</text>
</comment>
<keyword evidence="1" id="KW-0175">Coiled coil</keyword>
<dbReference type="EMBL" id="QJJR01000012">
    <property type="protein sequence ID" value="PXW88461.1"/>
    <property type="molecule type" value="Genomic_DNA"/>
</dbReference>
<keyword evidence="3" id="KW-0131">Cell cycle</keyword>
<dbReference type="Pfam" id="PF04977">
    <property type="entry name" value="DivIC"/>
    <property type="match status" value="1"/>
</dbReference>
<feature type="coiled-coil region" evidence="1">
    <location>
        <begin position="55"/>
        <end position="96"/>
    </location>
</feature>
<evidence type="ECO:0000256" key="2">
    <source>
        <dbReference type="SAM" id="Phobius"/>
    </source>
</evidence>
<gene>
    <name evidence="3" type="ORF">DES38_11229</name>
</gene>
<dbReference type="PANTHER" id="PTHR40027">
    <property type="entry name" value="CELL DIVISION PROTEIN DIVIC"/>
    <property type="match status" value="1"/>
</dbReference>
<dbReference type="InterPro" id="IPR039076">
    <property type="entry name" value="DivIC"/>
</dbReference>
<dbReference type="AlphaFoldDB" id="A0A2V3W604"/>
<feature type="transmembrane region" description="Helical" evidence="2">
    <location>
        <begin position="37"/>
        <end position="56"/>
    </location>
</feature>